<evidence type="ECO:0000313" key="1">
    <source>
        <dbReference type="EMBL" id="OUZ99405.1"/>
    </source>
</evidence>
<evidence type="ECO:0000313" key="2">
    <source>
        <dbReference type="Proteomes" id="UP000195402"/>
    </source>
</evidence>
<proteinExistence type="predicted"/>
<dbReference type="AlphaFoldDB" id="A0A200PMF5"/>
<sequence>MWEQPLKDLEAEMDRKKVTSPGFIPRIWRPKGLLLDQFESRRISRSIPLSLLSLVFPDLFQISIWLNPQEISKTLGLSLSVLFSISRGKRAYDLQEGFIMLLRQLFQQLWLIGGCPEDV</sequence>
<dbReference type="InParanoid" id="A0A200PMF5"/>
<organism evidence="1 2">
    <name type="scientific">Macleaya cordata</name>
    <name type="common">Five-seeded plume-poppy</name>
    <name type="synonym">Bocconia cordata</name>
    <dbReference type="NCBI Taxonomy" id="56857"/>
    <lineage>
        <taxon>Eukaryota</taxon>
        <taxon>Viridiplantae</taxon>
        <taxon>Streptophyta</taxon>
        <taxon>Embryophyta</taxon>
        <taxon>Tracheophyta</taxon>
        <taxon>Spermatophyta</taxon>
        <taxon>Magnoliopsida</taxon>
        <taxon>Ranunculales</taxon>
        <taxon>Papaveraceae</taxon>
        <taxon>Papaveroideae</taxon>
        <taxon>Macleaya</taxon>
    </lineage>
</organism>
<dbReference type="Proteomes" id="UP000195402">
    <property type="component" value="Unassembled WGS sequence"/>
</dbReference>
<name>A0A200PMF5_MACCD</name>
<dbReference type="EMBL" id="MVGT01004485">
    <property type="protein sequence ID" value="OUZ99405.1"/>
    <property type="molecule type" value="Genomic_DNA"/>
</dbReference>
<reference evidence="1 2" key="1">
    <citation type="journal article" date="2017" name="Mol. Plant">
        <title>The Genome of Medicinal Plant Macleaya cordata Provides New Insights into Benzylisoquinoline Alkaloids Metabolism.</title>
        <authorList>
            <person name="Liu X."/>
            <person name="Liu Y."/>
            <person name="Huang P."/>
            <person name="Ma Y."/>
            <person name="Qing Z."/>
            <person name="Tang Q."/>
            <person name="Cao H."/>
            <person name="Cheng P."/>
            <person name="Zheng Y."/>
            <person name="Yuan Z."/>
            <person name="Zhou Y."/>
            <person name="Liu J."/>
            <person name="Tang Z."/>
            <person name="Zhuo Y."/>
            <person name="Zhang Y."/>
            <person name="Yu L."/>
            <person name="Huang J."/>
            <person name="Yang P."/>
            <person name="Peng Q."/>
            <person name="Zhang J."/>
            <person name="Jiang W."/>
            <person name="Zhang Z."/>
            <person name="Lin K."/>
            <person name="Ro D.K."/>
            <person name="Chen X."/>
            <person name="Xiong X."/>
            <person name="Shang Y."/>
            <person name="Huang S."/>
            <person name="Zeng J."/>
        </authorList>
    </citation>
    <scope>NUCLEOTIDE SEQUENCE [LARGE SCALE GENOMIC DNA]</scope>
    <source>
        <strain evidence="2">cv. BLH2017</strain>
        <tissue evidence="1">Root</tissue>
    </source>
</reference>
<protein>
    <submittedName>
        <fullName evidence="1">Uncharacterized protein</fullName>
    </submittedName>
</protein>
<gene>
    <name evidence="1" type="ORF">BVC80_8059g6</name>
</gene>
<keyword evidence="2" id="KW-1185">Reference proteome</keyword>
<accession>A0A200PMF5</accession>
<comment type="caution">
    <text evidence="1">The sequence shown here is derived from an EMBL/GenBank/DDBJ whole genome shotgun (WGS) entry which is preliminary data.</text>
</comment>